<dbReference type="Gramene" id="Solyc02g043900.1.1">
    <property type="protein sequence ID" value="Solyc02g043900.1.1.1"/>
    <property type="gene ID" value="Solyc02g043900.1"/>
</dbReference>
<sequence>MKWTIIMLRRDNYRKRQITKQVENQNFNLTFFIQKFEIKQIAISKSTQLTRNAYYLF</sequence>
<dbReference type="EnsemblPlants" id="Solyc02g043900.1.1">
    <property type="protein sequence ID" value="Solyc02g043900.1.1.1"/>
    <property type="gene ID" value="Solyc02g043900.1"/>
</dbReference>
<accession>A0A3Q7EXW7</accession>
<keyword evidence="2" id="KW-1185">Reference proteome</keyword>
<name>A0A3Q7EXW7_SOLLC</name>
<reference evidence="1" key="1">
    <citation type="journal article" date="2012" name="Nature">
        <title>The tomato genome sequence provides insights into fleshy fruit evolution.</title>
        <authorList>
            <consortium name="Tomato Genome Consortium"/>
        </authorList>
    </citation>
    <scope>NUCLEOTIDE SEQUENCE [LARGE SCALE GENOMIC DNA]</scope>
    <source>
        <strain evidence="1">cv. Heinz 1706</strain>
    </source>
</reference>
<proteinExistence type="predicted"/>
<protein>
    <submittedName>
        <fullName evidence="1">Uncharacterized protein</fullName>
    </submittedName>
</protein>
<dbReference type="Proteomes" id="UP000004994">
    <property type="component" value="Chromosome 2"/>
</dbReference>
<dbReference type="InParanoid" id="A0A3Q7EXW7"/>
<dbReference type="PaxDb" id="4081-Solyc02g043900.1.1"/>
<organism evidence="1">
    <name type="scientific">Solanum lycopersicum</name>
    <name type="common">Tomato</name>
    <name type="synonym">Lycopersicon esculentum</name>
    <dbReference type="NCBI Taxonomy" id="4081"/>
    <lineage>
        <taxon>Eukaryota</taxon>
        <taxon>Viridiplantae</taxon>
        <taxon>Streptophyta</taxon>
        <taxon>Embryophyta</taxon>
        <taxon>Tracheophyta</taxon>
        <taxon>Spermatophyta</taxon>
        <taxon>Magnoliopsida</taxon>
        <taxon>eudicotyledons</taxon>
        <taxon>Gunneridae</taxon>
        <taxon>Pentapetalae</taxon>
        <taxon>asterids</taxon>
        <taxon>lamiids</taxon>
        <taxon>Solanales</taxon>
        <taxon>Solanaceae</taxon>
        <taxon>Solanoideae</taxon>
        <taxon>Solaneae</taxon>
        <taxon>Solanum</taxon>
        <taxon>Solanum subgen. Lycopersicon</taxon>
    </lineage>
</organism>
<evidence type="ECO:0000313" key="1">
    <source>
        <dbReference type="EnsemblPlants" id="Solyc02g043900.1.1.1"/>
    </source>
</evidence>
<evidence type="ECO:0000313" key="2">
    <source>
        <dbReference type="Proteomes" id="UP000004994"/>
    </source>
</evidence>
<reference evidence="1" key="2">
    <citation type="submission" date="2019-01" db="UniProtKB">
        <authorList>
            <consortium name="EnsemblPlants"/>
        </authorList>
    </citation>
    <scope>IDENTIFICATION</scope>
    <source>
        <strain evidence="1">cv. Heinz 1706</strain>
    </source>
</reference>
<dbReference type="AlphaFoldDB" id="A0A3Q7EXW7"/>